<sequence length="275" mass="30313">MNQLTSPQIFIYAALPCEAKPLVEHFNLKKDTTVQPFAVYLNQNICLTVSGLGKSAMAAGVAYTQALFASVENPVLVNIGIAGHKDHAIGNLFLIDKITDADSAKSYYPPLVFTPSCAKAGIQTVSRTLLNYDPHTLCDMEASAFYETAVRFSSAELIHCLKVISDNESSPAGNIQAKQVAELIAAHVATIETLLKELSRLAKLISGPEESVLFEQLLERYHFTVSEQGQLKNRLSRWTTLTNAPVPEFDKDRLPKAKDVLFWLDQQIGKLEFSL</sequence>
<dbReference type="PANTHER" id="PTHR37822:SF2">
    <property type="entry name" value="SPORE PHOTOPRODUCT LYASE"/>
    <property type="match status" value="1"/>
</dbReference>
<gene>
    <name evidence="1" type="ORF">EKO24_011870</name>
</gene>
<comment type="caution">
    <text evidence="1">The sequence shown here is derived from an EMBL/GenBank/DDBJ whole genome shotgun (WGS) entry which is preliminary data.</text>
</comment>
<keyword evidence="2" id="KW-1185">Reference proteome</keyword>
<proteinExistence type="predicted"/>
<dbReference type="Proteomes" id="UP000733744">
    <property type="component" value="Unassembled WGS sequence"/>
</dbReference>
<evidence type="ECO:0000313" key="2">
    <source>
        <dbReference type="Proteomes" id="UP000733744"/>
    </source>
</evidence>
<dbReference type="InterPro" id="IPR035994">
    <property type="entry name" value="Nucleoside_phosphorylase_sf"/>
</dbReference>
<accession>A0ABY3C9S7</accession>
<name>A0ABY3C9S7_9GAMM</name>
<dbReference type="EMBL" id="RYFG02000098">
    <property type="protein sequence ID" value="TRW94437.1"/>
    <property type="molecule type" value="Genomic_DNA"/>
</dbReference>
<reference evidence="1 2" key="1">
    <citation type="journal article" date="2019" name="Antonie Van Leeuwenhoek">
        <title>Description of 'Ca. Methylobacter oryzae' KRF1, a novel species from the environmentally important Methylobacter clade 2.</title>
        <authorList>
            <person name="Khatri K."/>
            <person name="Mohite J.A."/>
            <person name="Pandit P.S."/>
            <person name="Bahulikar R."/>
            <person name="Rahalkar M.C."/>
        </authorList>
    </citation>
    <scope>NUCLEOTIDE SEQUENCE [LARGE SCALE GENOMIC DNA]</scope>
    <source>
        <strain evidence="1 2">KRF1</strain>
    </source>
</reference>
<dbReference type="RefSeq" id="WP_127029129.1">
    <property type="nucleotide sequence ID" value="NZ_RYFG02000098.1"/>
</dbReference>
<dbReference type="PANTHER" id="PTHR37822">
    <property type="entry name" value="SPORE PHOTOPRODUCT LYASE-RELATED"/>
    <property type="match status" value="1"/>
</dbReference>
<dbReference type="InterPro" id="IPR049539">
    <property type="entry name" value="SPL"/>
</dbReference>
<protein>
    <recommendedName>
        <fullName evidence="3">Nucleoside phosphorylase domain-containing protein</fullName>
    </recommendedName>
</protein>
<evidence type="ECO:0000313" key="1">
    <source>
        <dbReference type="EMBL" id="TRW94437.1"/>
    </source>
</evidence>
<organism evidence="1 2">
    <name type="scientific">Candidatus Methylobacter oryzae</name>
    <dbReference type="NCBI Taxonomy" id="2497749"/>
    <lineage>
        <taxon>Bacteria</taxon>
        <taxon>Pseudomonadati</taxon>
        <taxon>Pseudomonadota</taxon>
        <taxon>Gammaproteobacteria</taxon>
        <taxon>Methylococcales</taxon>
        <taxon>Methylococcaceae</taxon>
        <taxon>Methylobacter</taxon>
    </lineage>
</organism>
<dbReference type="Gene3D" id="3.40.50.1580">
    <property type="entry name" value="Nucleoside phosphorylase domain"/>
    <property type="match status" value="1"/>
</dbReference>
<dbReference type="SUPFAM" id="SSF53167">
    <property type="entry name" value="Purine and uridine phosphorylases"/>
    <property type="match status" value="1"/>
</dbReference>
<evidence type="ECO:0008006" key="3">
    <source>
        <dbReference type="Google" id="ProtNLM"/>
    </source>
</evidence>